<evidence type="ECO:0000256" key="2">
    <source>
        <dbReference type="ARBA" id="ARBA00012483"/>
    </source>
</evidence>
<dbReference type="InterPro" id="IPR013083">
    <property type="entry name" value="Znf_RING/FYVE/PHD"/>
</dbReference>
<dbReference type="InterPro" id="IPR017907">
    <property type="entry name" value="Znf_RING_CS"/>
</dbReference>
<keyword evidence="4" id="KW-0479">Metal-binding</keyword>
<evidence type="ECO:0000256" key="7">
    <source>
        <dbReference type="ARBA" id="ARBA00023015"/>
    </source>
</evidence>
<keyword evidence="7" id="KW-0805">Transcription regulation</keyword>
<feature type="compositionally biased region" description="Low complexity" evidence="10">
    <location>
        <begin position="232"/>
        <end position="247"/>
    </location>
</feature>
<dbReference type="SMART" id="SM00184">
    <property type="entry name" value="RING"/>
    <property type="match status" value="1"/>
</dbReference>
<dbReference type="PROSITE" id="PS00518">
    <property type="entry name" value="ZF_RING_1"/>
    <property type="match status" value="1"/>
</dbReference>
<dbReference type="PROSITE" id="PS50089">
    <property type="entry name" value="ZF_RING_2"/>
    <property type="match status" value="1"/>
</dbReference>
<dbReference type="Pfam" id="PF13639">
    <property type="entry name" value="zf-RING_2"/>
    <property type="match status" value="1"/>
</dbReference>
<feature type="compositionally biased region" description="Basic residues" evidence="10">
    <location>
        <begin position="337"/>
        <end position="347"/>
    </location>
</feature>
<evidence type="ECO:0000256" key="6">
    <source>
        <dbReference type="ARBA" id="ARBA00022833"/>
    </source>
</evidence>
<feature type="region of interest" description="Disordered" evidence="10">
    <location>
        <begin position="229"/>
        <end position="347"/>
    </location>
</feature>
<organism evidence="12 13">
    <name type="scientific">Willisornis vidua</name>
    <name type="common">Xingu scale-backed antbird</name>
    <dbReference type="NCBI Taxonomy" id="1566151"/>
    <lineage>
        <taxon>Eukaryota</taxon>
        <taxon>Metazoa</taxon>
        <taxon>Chordata</taxon>
        <taxon>Craniata</taxon>
        <taxon>Vertebrata</taxon>
        <taxon>Euteleostomi</taxon>
        <taxon>Archelosauria</taxon>
        <taxon>Archosauria</taxon>
        <taxon>Dinosauria</taxon>
        <taxon>Saurischia</taxon>
        <taxon>Theropoda</taxon>
        <taxon>Coelurosauria</taxon>
        <taxon>Aves</taxon>
        <taxon>Neognathae</taxon>
        <taxon>Neoaves</taxon>
        <taxon>Telluraves</taxon>
        <taxon>Australaves</taxon>
        <taxon>Passeriformes</taxon>
        <taxon>Thamnophilidae</taxon>
        <taxon>Willisornis</taxon>
    </lineage>
</organism>
<dbReference type="EMBL" id="WHWB01032212">
    <property type="protein sequence ID" value="KAJ7426481.1"/>
    <property type="molecule type" value="Genomic_DNA"/>
</dbReference>
<feature type="compositionally biased region" description="Low complexity" evidence="10">
    <location>
        <begin position="296"/>
        <end position="309"/>
    </location>
</feature>
<evidence type="ECO:0000256" key="8">
    <source>
        <dbReference type="ARBA" id="ARBA00023163"/>
    </source>
</evidence>
<feature type="domain" description="RING-type" evidence="11">
    <location>
        <begin position="9"/>
        <end position="48"/>
    </location>
</feature>
<reference evidence="12" key="1">
    <citation type="submission" date="2019-10" db="EMBL/GenBank/DDBJ databases">
        <authorList>
            <person name="Soares A.E.R."/>
            <person name="Aleixo A."/>
            <person name="Schneider P."/>
            <person name="Miyaki C.Y."/>
            <person name="Schneider M.P."/>
            <person name="Mello C."/>
            <person name="Vasconcelos A.T.R."/>
        </authorList>
    </citation>
    <scope>NUCLEOTIDE SEQUENCE</scope>
    <source>
        <tissue evidence="12">Muscle</tissue>
    </source>
</reference>
<comment type="caution">
    <text evidence="12">The sequence shown here is derived from an EMBL/GenBank/DDBJ whole genome shotgun (WGS) entry which is preliminary data.</text>
</comment>
<evidence type="ECO:0000256" key="10">
    <source>
        <dbReference type="SAM" id="MobiDB-lite"/>
    </source>
</evidence>
<protein>
    <recommendedName>
        <fullName evidence="2">RING-type E3 ubiquitin transferase</fullName>
        <ecNumber evidence="2">2.3.2.27</ecNumber>
    </recommendedName>
</protein>
<gene>
    <name evidence="12" type="ORF">WISP_15270</name>
</gene>
<dbReference type="SUPFAM" id="SSF57850">
    <property type="entry name" value="RING/U-box"/>
    <property type="match status" value="1"/>
</dbReference>
<name>A0ABQ9DQ73_9PASS</name>
<evidence type="ECO:0000313" key="12">
    <source>
        <dbReference type="EMBL" id="KAJ7426481.1"/>
    </source>
</evidence>
<keyword evidence="5 9" id="KW-0863">Zinc-finger</keyword>
<dbReference type="Gene3D" id="3.30.40.10">
    <property type="entry name" value="Zinc/RING finger domain, C3HC4 (zinc finger)"/>
    <property type="match status" value="1"/>
</dbReference>
<evidence type="ECO:0000256" key="4">
    <source>
        <dbReference type="ARBA" id="ARBA00022723"/>
    </source>
</evidence>
<accession>A0ABQ9DQ73</accession>
<dbReference type="InterPro" id="IPR001841">
    <property type="entry name" value="Znf_RING"/>
</dbReference>
<keyword evidence="13" id="KW-1185">Reference proteome</keyword>
<dbReference type="PANTHER" id="PTHR46077:SF1">
    <property type="entry name" value="TOP1 BINDING ARGININE_SERINE RICH PROTEIN, E3 UBIQUITIN LIGASE"/>
    <property type="match status" value="1"/>
</dbReference>
<evidence type="ECO:0000256" key="1">
    <source>
        <dbReference type="ARBA" id="ARBA00000900"/>
    </source>
</evidence>
<sequence>MASGKKWSCPICCDASDDLAHVMPCGHQFCLGCILRWAEKNPACPLCRRPILTVKFSDRGGDDYLHCVITPPTESPATNNQGGETSGGGWAENNSRGSPVSPASSPQEIRVPTEEEAAGPEAVGGILPEVWAELFRRRQNLLAPVRPWLCQGLEMIYGGKWWQVKSAESGILLALCVYGPNREVLIQRLEPRLQQYTVPLIHGILNIIETQCSEEVQRLRHSRAAIEEDEISAATSSSTATQDGTSTLSQAPSSGIADSSMEEEAGTLDATLQGHASHPSPVSIPAEQGETTAATSPSAWNSSQSPSTPDQGRDHSPMTSRRLRKRRTPCSPDGGTHSRKRPRNDQQ</sequence>
<proteinExistence type="predicted"/>
<evidence type="ECO:0000256" key="9">
    <source>
        <dbReference type="PROSITE-ProRule" id="PRU00175"/>
    </source>
</evidence>
<dbReference type="Proteomes" id="UP001145742">
    <property type="component" value="Unassembled WGS sequence"/>
</dbReference>
<feature type="compositionally biased region" description="Polar residues" evidence="10">
    <location>
        <begin position="248"/>
        <end position="257"/>
    </location>
</feature>
<dbReference type="PANTHER" id="PTHR46077">
    <property type="entry name" value="E3 UBIQUITIN-PROTEIN LIGASE TOPORS"/>
    <property type="match status" value="1"/>
</dbReference>
<evidence type="ECO:0000256" key="3">
    <source>
        <dbReference type="ARBA" id="ARBA00022679"/>
    </source>
</evidence>
<comment type="catalytic activity">
    <reaction evidence="1">
        <text>S-ubiquitinyl-[E2 ubiquitin-conjugating enzyme]-L-cysteine + [acceptor protein]-L-lysine = [E2 ubiquitin-conjugating enzyme]-L-cysteine + N(6)-ubiquitinyl-[acceptor protein]-L-lysine.</text>
        <dbReference type="EC" id="2.3.2.27"/>
    </reaction>
</comment>
<evidence type="ECO:0000259" key="11">
    <source>
        <dbReference type="PROSITE" id="PS50089"/>
    </source>
</evidence>
<evidence type="ECO:0000313" key="13">
    <source>
        <dbReference type="Proteomes" id="UP001145742"/>
    </source>
</evidence>
<feature type="compositionally biased region" description="Polar residues" evidence="10">
    <location>
        <begin position="92"/>
        <end position="107"/>
    </location>
</feature>
<keyword evidence="6" id="KW-0862">Zinc</keyword>
<keyword evidence="3" id="KW-0808">Transferase</keyword>
<keyword evidence="8" id="KW-0804">Transcription</keyword>
<evidence type="ECO:0000256" key="5">
    <source>
        <dbReference type="ARBA" id="ARBA00022771"/>
    </source>
</evidence>
<dbReference type="EC" id="2.3.2.27" evidence="2"/>
<dbReference type="CDD" id="cd23130">
    <property type="entry name" value="RING-HC_EHV1-like"/>
    <property type="match status" value="1"/>
</dbReference>
<feature type="region of interest" description="Disordered" evidence="10">
    <location>
        <begin position="72"/>
        <end position="118"/>
    </location>
</feature>